<reference evidence="1 2" key="1">
    <citation type="submission" date="2014-04" db="EMBL/GenBank/DDBJ databases">
        <authorList>
            <consortium name="DOE Joint Genome Institute"/>
            <person name="Kuo A."/>
            <person name="Kohler A."/>
            <person name="Jargeat P."/>
            <person name="Nagy L.G."/>
            <person name="Floudas D."/>
            <person name="Copeland A."/>
            <person name="Barry K.W."/>
            <person name="Cichocki N."/>
            <person name="Veneault-Fourrey C."/>
            <person name="LaButti K."/>
            <person name="Lindquist E.A."/>
            <person name="Lipzen A."/>
            <person name="Lundell T."/>
            <person name="Morin E."/>
            <person name="Murat C."/>
            <person name="Sun H."/>
            <person name="Tunlid A."/>
            <person name="Henrissat B."/>
            <person name="Grigoriev I.V."/>
            <person name="Hibbett D.S."/>
            <person name="Martin F."/>
            <person name="Nordberg H.P."/>
            <person name="Cantor M.N."/>
            <person name="Hua S.X."/>
        </authorList>
    </citation>
    <scope>NUCLEOTIDE SEQUENCE [LARGE SCALE GENOMIC DNA]</scope>
    <source>
        <strain evidence="1 2">Ve08.2h10</strain>
    </source>
</reference>
<dbReference type="AlphaFoldDB" id="A0A0D0D8H1"/>
<gene>
    <name evidence="1" type="ORF">PAXRUDRAFT_115676</name>
</gene>
<dbReference type="OrthoDB" id="2657231at2759"/>
<dbReference type="HOGENOM" id="CLU_1682131_0_0_1"/>
<protein>
    <submittedName>
        <fullName evidence="1">Uncharacterized protein</fullName>
    </submittedName>
</protein>
<dbReference type="EMBL" id="KN826129">
    <property type="protein sequence ID" value="KIK79991.1"/>
    <property type="molecule type" value="Genomic_DNA"/>
</dbReference>
<keyword evidence="2" id="KW-1185">Reference proteome</keyword>
<evidence type="ECO:0000313" key="1">
    <source>
        <dbReference type="EMBL" id="KIK79991.1"/>
    </source>
</evidence>
<accession>A0A0D0D8H1</accession>
<organism evidence="1 2">
    <name type="scientific">Paxillus rubicundulus Ve08.2h10</name>
    <dbReference type="NCBI Taxonomy" id="930991"/>
    <lineage>
        <taxon>Eukaryota</taxon>
        <taxon>Fungi</taxon>
        <taxon>Dikarya</taxon>
        <taxon>Basidiomycota</taxon>
        <taxon>Agaricomycotina</taxon>
        <taxon>Agaricomycetes</taxon>
        <taxon>Agaricomycetidae</taxon>
        <taxon>Boletales</taxon>
        <taxon>Paxilineae</taxon>
        <taxon>Paxillaceae</taxon>
        <taxon>Paxillus</taxon>
    </lineage>
</organism>
<feature type="non-terminal residue" evidence="1">
    <location>
        <position position="157"/>
    </location>
</feature>
<proteinExistence type="predicted"/>
<dbReference type="Proteomes" id="UP000054538">
    <property type="component" value="Unassembled WGS sequence"/>
</dbReference>
<sequence>MSSLPPRLLPPTFLPSLNALLASLDLPFALDNPTDLTPSLLLAILESLINARLPIPQTVRVSRTRDAKARAMLVLLGVLECDVLRGGTEADHPQDQSTSTHVDDSVLCAGGVSVDGWAGDIGLGDVDPERLADGGWEETIFVGELLCWLARKKGILP</sequence>
<evidence type="ECO:0000313" key="2">
    <source>
        <dbReference type="Proteomes" id="UP000054538"/>
    </source>
</evidence>
<reference evidence="2" key="2">
    <citation type="submission" date="2015-01" db="EMBL/GenBank/DDBJ databases">
        <title>Evolutionary Origins and Diversification of the Mycorrhizal Mutualists.</title>
        <authorList>
            <consortium name="DOE Joint Genome Institute"/>
            <consortium name="Mycorrhizal Genomics Consortium"/>
            <person name="Kohler A."/>
            <person name="Kuo A."/>
            <person name="Nagy L.G."/>
            <person name="Floudas D."/>
            <person name="Copeland A."/>
            <person name="Barry K.W."/>
            <person name="Cichocki N."/>
            <person name="Veneault-Fourrey C."/>
            <person name="LaButti K."/>
            <person name="Lindquist E.A."/>
            <person name="Lipzen A."/>
            <person name="Lundell T."/>
            <person name="Morin E."/>
            <person name="Murat C."/>
            <person name="Riley R."/>
            <person name="Ohm R."/>
            <person name="Sun H."/>
            <person name="Tunlid A."/>
            <person name="Henrissat B."/>
            <person name="Grigoriev I.V."/>
            <person name="Hibbett D.S."/>
            <person name="Martin F."/>
        </authorList>
    </citation>
    <scope>NUCLEOTIDE SEQUENCE [LARGE SCALE GENOMIC DNA]</scope>
    <source>
        <strain evidence="2">Ve08.2h10</strain>
    </source>
</reference>
<dbReference type="InParanoid" id="A0A0D0D8H1"/>
<name>A0A0D0D8H1_9AGAM</name>